<keyword evidence="2" id="KW-1185">Reference proteome</keyword>
<proteinExistence type="predicted"/>
<gene>
    <name evidence="1" type="ORF">RFULGI_LOCUS5894</name>
</gene>
<organism evidence="1 2">
    <name type="scientific">Racocetra fulgida</name>
    <dbReference type="NCBI Taxonomy" id="60492"/>
    <lineage>
        <taxon>Eukaryota</taxon>
        <taxon>Fungi</taxon>
        <taxon>Fungi incertae sedis</taxon>
        <taxon>Mucoromycota</taxon>
        <taxon>Glomeromycotina</taxon>
        <taxon>Glomeromycetes</taxon>
        <taxon>Diversisporales</taxon>
        <taxon>Gigasporaceae</taxon>
        <taxon>Racocetra</taxon>
    </lineage>
</organism>
<sequence length="80" mass="9241">DINHNRIAGDEKGQYGDCTDRENEFYFPDQEYYVVAKVQSSFQKEKVRGPYNGNDCFCIGGTVDTFKFGNWNCSTLYDCQ</sequence>
<accession>A0A9N9BXW3</accession>
<reference evidence="1" key="1">
    <citation type="submission" date="2021-06" db="EMBL/GenBank/DDBJ databases">
        <authorList>
            <person name="Kallberg Y."/>
            <person name="Tangrot J."/>
            <person name="Rosling A."/>
        </authorList>
    </citation>
    <scope>NUCLEOTIDE SEQUENCE</scope>
    <source>
        <strain evidence="1">IN212</strain>
    </source>
</reference>
<dbReference type="OrthoDB" id="2303517at2759"/>
<comment type="caution">
    <text evidence="1">The sequence shown here is derived from an EMBL/GenBank/DDBJ whole genome shotgun (WGS) entry which is preliminary data.</text>
</comment>
<feature type="non-terminal residue" evidence="1">
    <location>
        <position position="1"/>
    </location>
</feature>
<dbReference type="AlphaFoldDB" id="A0A9N9BXW3"/>
<dbReference type="Proteomes" id="UP000789396">
    <property type="component" value="Unassembled WGS sequence"/>
</dbReference>
<evidence type="ECO:0000313" key="2">
    <source>
        <dbReference type="Proteomes" id="UP000789396"/>
    </source>
</evidence>
<dbReference type="EMBL" id="CAJVPZ010007113">
    <property type="protein sequence ID" value="CAG8582124.1"/>
    <property type="molecule type" value="Genomic_DNA"/>
</dbReference>
<evidence type="ECO:0000313" key="1">
    <source>
        <dbReference type="EMBL" id="CAG8582124.1"/>
    </source>
</evidence>
<protein>
    <submittedName>
        <fullName evidence="1">8194_t:CDS:1</fullName>
    </submittedName>
</protein>
<name>A0A9N9BXW3_9GLOM</name>